<reference evidence="5" key="1">
    <citation type="submission" date="2016-06" db="UniProtKB">
        <authorList>
            <consortium name="WormBaseParasite"/>
        </authorList>
    </citation>
    <scope>IDENTIFICATION</scope>
</reference>
<feature type="compositionally biased region" description="Basic and acidic residues" evidence="2">
    <location>
        <begin position="1"/>
        <end position="26"/>
    </location>
</feature>
<gene>
    <name evidence="3" type="ORF">SBAD_LOCUS7447</name>
</gene>
<dbReference type="PANTHER" id="PTHR13066:SF2">
    <property type="entry name" value="GOLGIN-45"/>
    <property type="match status" value="1"/>
</dbReference>
<keyword evidence="1" id="KW-0175">Coiled coil</keyword>
<keyword evidence="4" id="KW-1185">Reference proteome</keyword>
<dbReference type="EMBL" id="UZAM01010628">
    <property type="protein sequence ID" value="VDP13116.1"/>
    <property type="molecule type" value="Genomic_DNA"/>
</dbReference>
<accession>A0A183IV00</accession>
<reference evidence="3 4" key="2">
    <citation type="submission" date="2018-11" db="EMBL/GenBank/DDBJ databases">
        <authorList>
            <consortium name="Pathogen Informatics"/>
        </authorList>
    </citation>
    <scope>NUCLEOTIDE SEQUENCE [LARGE SCALE GENOMIC DNA]</scope>
</reference>
<dbReference type="OrthoDB" id="5959043at2759"/>
<dbReference type="Proteomes" id="UP000270296">
    <property type="component" value="Unassembled WGS sequence"/>
</dbReference>
<proteinExistence type="predicted"/>
<name>A0A183IV00_9BILA</name>
<evidence type="ECO:0000256" key="2">
    <source>
        <dbReference type="SAM" id="MobiDB-lite"/>
    </source>
</evidence>
<evidence type="ECO:0000313" key="3">
    <source>
        <dbReference type="EMBL" id="VDP13116.1"/>
    </source>
</evidence>
<dbReference type="GO" id="GO:0043001">
    <property type="term" value="P:Golgi to plasma membrane protein transport"/>
    <property type="evidence" value="ECO:0007669"/>
    <property type="project" value="InterPro"/>
</dbReference>
<dbReference type="WBParaSite" id="SBAD_0000772601-mRNA-1">
    <property type="protein sequence ID" value="SBAD_0000772601-mRNA-1"/>
    <property type="gene ID" value="SBAD_0000772601"/>
</dbReference>
<dbReference type="AlphaFoldDB" id="A0A183IV00"/>
<dbReference type="InterPro" id="IPR027095">
    <property type="entry name" value="Golgin-45"/>
</dbReference>
<organism evidence="5">
    <name type="scientific">Soboliphyme baturini</name>
    <dbReference type="NCBI Taxonomy" id="241478"/>
    <lineage>
        <taxon>Eukaryota</taxon>
        <taxon>Metazoa</taxon>
        <taxon>Ecdysozoa</taxon>
        <taxon>Nematoda</taxon>
        <taxon>Enoplea</taxon>
        <taxon>Dorylaimia</taxon>
        <taxon>Dioctophymatida</taxon>
        <taxon>Dioctophymatoidea</taxon>
        <taxon>Soboliphymatidae</taxon>
        <taxon>Soboliphyme</taxon>
    </lineage>
</organism>
<feature type="coiled-coil region" evidence="1">
    <location>
        <begin position="136"/>
        <end position="203"/>
    </location>
</feature>
<evidence type="ECO:0000256" key="1">
    <source>
        <dbReference type="SAM" id="Coils"/>
    </source>
</evidence>
<dbReference type="PANTHER" id="PTHR13066">
    <property type="entry name" value="BASIC LEUCINE ZIPPER NUCLEAR FACTOR 1 BLZF1 PROTEIN"/>
    <property type="match status" value="1"/>
</dbReference>
<evidence type="ECO:0000313" key="4">
    <source>
        <dbReference type="Proteomes" id="UP000270296"/>
    </source>
</evidence>
<evidence type="ECO:0000313" key="5">
    <source>
        <dbReference type="WBParaSite" id="SBAD_0000772601-mRNA-1"/>
    </source>
</evidence>
<protein>
    <submittedName>
        <fullName evidence="5">Golgin-45</fullName>
    </submittedName>
</protein>
<feature type="region of interest" description="Disordered" evidence="2">
    <location>
        <begin position="1"/>
        <end position="40"/>
    </location>
</feature>
<dbReference type="GO" id="GO:0007030">
    <property type="term" value="P:Golgi organization"/>
    <property type="evidence" value="ECO:0007669"/>
    <property type="project" value="InterPro"/>
</dbReference>
<sequence>MSVKGDAGKVVRTESNREKPEKKAIARDTVSSVSRTGQLLHGDPKNFSRIYRYEVDTAVMHKQHRLAARTSLGSAEGHGPLSYRVDIGSEVPAVGSSSTSSQSAAVLNNGCSKSLVENKHAVDVSCDGANEWRLKYDRLVDEHERTLDGMKRLREQVDLQTNVNSELKKLLVATMGSELQVKLECLTEEKVKLSEHLLNCNRQLSADREAKDSLSIQSDVWRTKFLASCTIIEEIAACYSRLLSVIDESKKTLRTLLDDHAVYRRRLLEAVT</sequence>
<dbReference type="GO" id="GO:0000139">
    <property type="term" value="C:Golgi membrane"/>
    <property type="evidence" value="ECO:0007669"/>
    <property type="project" value="TreeGrafter"/>
</dbReference>